<reference evidence="1" key="1">
    <citation type="journal article" date="2018" name="Nat. Plants">
        <title>Whole-genome landscape of Medicago truncatula symbiotic genes.</title>
        <authorList>
            <person name="Pecrix Y."/>
            <person name="Gamas P."/>
            <person name="Carrere S."/>
        </authorList>
    </citation>
    <scope>NUCLEOTIDE SEQUENCE</scope>
    <source>
        <tissue evidence="1">Leaves</tissue>
    </source>
</reference>
<dbReference type="Gramene" id="rna37812">
    <property type="protein sequence ID" value="RHN53062.1"/>
    <property type="gene ID" value="gene37812"/>
</dbReference>
<dbReference type="EMBL" id="PSQE01000006">
    <property type="protein sequence ID" value="RHN53062.1"/>
    <property type="molecule type" value="Genomic_DNA"/>
</dbReference>
<organism evidence="1">
    <name type="scientific">Medicago truncatula</name>
    <name type="common">Barrel medic</name>
    <name type="synonym">Medicago tribuloides</name>
    <dbReference type="NCBI Taxonomy" id="3880"/>
    <lineage>
        <taxon>Eukaryota</taxon>
        <taxon>Viridiplantae</taxon>
        <taxon>Streptophyta</taxon>
        <taxon>Embryophyta</taxon>
        <taxon>Tracheophyta</taxon>
        <taxon>Spermatophyta</taxon>
        <taxon>Magnoliopsida</taxon>
        <taxon>eudicotyledons</taxon>
        <taxon>Gunneridae</taxon>
        <taxon>Pentapetalae</taxon>
        <taxon>rosids</taxon>
        <taxon>fabids</taxon>
        <taxon>Fabales</taxon>
        <taxon>Fabaceae</taxon>
        <taxon>Papilionoideae</taxon>
        <taxon>50 kb inversion clade</taxon>
        <taxon>NPAAA clade</taxon>
        <taxon>Hologalegina</taxon>
        <taxon>IRL clade</taxon>
        <taxon>Trifolieae</taxon>
        <taxon>Medicago</taxon>
    </lineage>
</organism>
<evidence type="ECO:0008006" key="2">
    <source>
        <dbReference type="Google" id="ProtNLM"/>
    </source>
</evidence>
<dbReference type="Proteomes" id="UP000265566">
    <property type="component" value="Chromosome 6"/>
</dbReference>
<sequence>MFLGTSKTNEGISSLQHYISLLLRNFSCFGCLLWSFSRNSAMKLELWSQYFSLTFSQYFSLTFSQYFSLTCSQYFSLTFSQYFSLTFSNGIKNILLQILLLF</sequence>
<dbReference type="AlphaFoldDB" id="A0A396HI99"/>
<name>A0A396HI99_MEDTR</name>
<accession>A0A396HI99</accession>
<comment type="caution">
    <text evidence="1">The sequence shown here is derived from an EMBL/GenBank/DDBJ whole genome shotgun (WGS) entry which is preliminary data.</text>
</comment>
<protein>
    <recommendedName>
        <fullName evidence="2">Transmembrane protein</fullName>
    </recommendedName>
</protein>
<evidence type="ECO:0000313" key="1">
    <source>
        <dbReference type="EMBL" id="RHN53062.1"/>
    </source>
</evidence>
<proteinExistence type="predicted"/>
<gene>
    <name evidence="1" type="ORF">MtrunA17_Chr6g0487341</name>
</gene>